<evidence type="ECO:0000256" key="2">
    <source>
        <dbReference type="ARBA" id="ARBA00023239"/>
    </source>
</evidence>
<feature type="binding site" evidence="4">
    <location>
        <position position="201"/>
    </location>
    <ligand>
        <name>3-dehydroquinate</name>
        <dbReference type="ChEBI" id="CHEBI:32364"/>
    </ligand>
</feature>
<dbReference type="AlphaFoldDB" id="A0AAF0FQK0"/>
<dbReference type="InterPro" id="IPR013785">
    <property type="entry name" value="Aldolase_TIM"/>
</dbReference>
<feature type="binding site" evidence="4">
    <location>
        <position position="178"/>
    </location>
    <ligand>
        <name>3-dehydroquinate</name>
        <dbReference type="ChEBI" id="CHEBI:32364"/>
    </ligand>
</feature>
<dbReference type="HAMAP" id="MF_00214">
    <property type="entry name" value="AroD"/>
    <property type="match status" value="1"/>
</dbReference>
<dbReference type="GO" id="GO:0003855">
    <property type="term" value="F:3-dehydroquinate dehydratase activity"/>
    <property type="evidence" value="ECO:0007669"/>
    <property type="project" value="UniProtKB-UniRule"/>
</dbReference>
<feature type="binding site" evidence="4">
    <location>
        <begin position="28"/>
        <end position="30"/>
    </location>
    <ligand>
        <name>3-dehydroquinate</name>
        <dbReference type="ChEBI" id="CHEBI:32364"/>
    </ligand>
</feature>
<dbReference type="EMBL" id="CP091092">
    <property type="protein sequence ID" value="WFN37762.1"/>
    <property type="molecule type" value="Genomic_DNA"/>
</dbReference>
<dbReference type="EC" id="4.2.1.10" evidence="4"/>
<keyword evidence="4" id="KW-0028">Amino-acid biosynthesis</keyword>
<dbReference type="PANTHER" id="PTHR43699:SF1">
    <property type="entry name" value="3-DEHYDROQUINATE DEHYDRATASE"/>
    <property type="match status" value="1"/>
</dbReference>
<accession>A0AAF0FQK0</accession>
<evidence type="ECO:0000313" key="5">
    <source>
        <dbReference type="EMBL" id="WFN37762.1"/>
    </source>
</evidence>
<comment type="similarity">
    <text evidence="4">Belongs to the type-I 3-dehydroquinase family.</text>
</comment>
<dbReference type="Pfam" id="PF01487">
    <property type="entry name" value="DHquinase_I"/>
    <property type="match status" value="1"/>
</dbReference>
<dbReference type="InterPro" id="IPR001381">
    <property type="entry name" value="DHquinase_I"/>
</dbReference>
<gene>
    <name evidence="4" type="primary">aroD</name>
    <name evidence="5" type="ORF">L1994_05080</name>
</gene>
<comment type="subunit">
    <text evidence="4">Homodimer.</text>
</comment>
<dbReference type="Proteomes" id="UP001218895">
    <property type="component" value="Chromosome"/>
</dbReference>
<feature type="binding site" evidence="4">
    <location>
        <position position="61"/>
    </location>
    <ligand>
        <name>3-dehydroquinate</name>
        <dbReference type="ChEBI" id="CHEBI:32364"/>
    </ligand>
</feature>
<sequence length="217" mass="25129">MKILKTALSLSTPDEWKDALLYNADFREIRIDMIKSPPLEDELLNLCKKNDDDILSIATIRSEKEGGCFLKNREDWREKIDPWLNYVDYVDIERDFSGYAPEIRKGKTKVISSVHLNYMPGYDELKQIEKELRQYGDIPKIVVTPENEIDIASFIEFTVKAEKPVITSVMGEKFKRARIPLLILGSMLIYCHCGTQASKGQYHIRDVKTIINILEQK</sequence>
<feature type="active site" description="Proton donor/acceptor" evidence="4">
    <location>
        <position position="115"/>
    </location>
</feature>
<dbReference type="SUPFAM" id="SSF51569">
    <property type="entry name" value="Aldolase"/>
    <property type="match status" value="1"/>
</dbReference>
<keyword evidence="4" id="KW-0057">Aromatic amino acid biosynthesis</keyword>
<protein>
    <recommendedName>
        <fullName evidence="4">3-dehydroquinate dehydratase</fullName>
        <shortName evidence="4">3-dehydroquinase</shortName>
        <ecNumber evidence="4">4.2.1.10</ecNumber>
    </recommendedName>
    <alternativeName>
        <fullName evidence="4">Type I DHQase</fullName>
    </alternativeName>
    <alternativeName>
        <fullName evidence="4">Type I dehydroquinase</fullName>
        <shortName evidence="4">DHQ1</shortName>
    </alternativeName>
</protein>
<evidence type="ECO:0000256" key="4">
    <source>
        <dbReference type="HAMAP-Rule" id="MF_00214"/>
    </source>
</evidence>
<dbReference type="Gene3D" id="3.20.20.70">
    <property type="entry name" value="Aldolase class I"/>
    <property type="match status" value="1"/>
</dbReference>
<organism evidence="5 6">
    <name type="scientific">Methanomicrobium antiquum</name>
    <dbReference type="NCBI Taxonomy" id="487686"/>
    <lineage>
        <taxon>Archaea</taxon>
        <taxon>Methanobacteriati</taxon>
        <taxon>Methanobacteriota</taxon>
        <taxon>Stenosarchaea group</taxon>
        <taxon>Methanomicrobia</taxon>
        <taxon>Methanomicrobiales</taxon>
        <taxon>Methanomicrobiaceae</taxon>
        <taxon>Methanomicrobium</taxon>
    </lineage>
</organism>
<dbReference type="InterPro" id="IPR050146">
    <property type="entry name" value="Type-I_3-dehydroquinase"/>
</dbReference>
<dbReference type="KEGG" id="manq:L1994_05080"/>
<dbReference type="PANTHER" id="PTHR43699">
    <property type="entry name" value="3-DEHYDROQUINATE DEHYDRATASE"/>
    <property type="match status" value="1"/>
</dbReference>
<comment type="caution">
    <text evidence="4">Lacks conserved residue(s) required for the propagation of feature annotation.</text>
</comment>
<dbReference type="GO" id="GO:0009423">
    <property type="term" value="P:chorismate biosynthetic process"/>
    <property type="evidence" value="ECO:0007669"/>
    <property type="project" value="UniProtKB-UniRule"/>
</dbReference>
<name>A0AAF0FQK0_9EURY</name>
<dbReference type="GO" id="GO:0008652">
    <property type="term" value="P:amino acid biosynthetic process"/>
    <property type="evidence" value="ECO:0007669"/>
    <property type="project" value="UniProtKB-KW"/>
</dbReference>
<comment type="function">
    <text evidence="4">Involved in the third step of the chorismate pathway, which leads to the biosynthesis of aromatic amino acids. Catalyzes the cis-dehydration of 3-dehydroquinate (DHQ) and introduces the first double bond of the aromatic ring to yield 3-dehydroshikimate.</text>
</comment>
<keyword evidence="6" id="KW-1185">Reference proteome</keyword>
<dbReference type="GO" id="GO:0009073">
    <property type="term" value="P:aromatic amino acid family biosynthetic process"/>
    <property type="evidence" value="ECO:0007669"/>
    <property type="project" value="UniProtKB-KW"/>
</dbReference>
<feature type="active site" description="Schiff-base intermediate with substrate" evidence="4">
    <location>
        <position position="140"/>
    </location>
</feature>
<dbReference type="CDD" id="cd00502">
    <property type="entry name" value="DHQase_I"/>
    <property type="match status" value="1"/>
</dbReference>
<comment type="catalytic activity">
    <reaction evidence="1 4">
        <text>3-dehydroquinate = 3-dehydroshikimate + H2O</text>
        <dbReference type="Rhea" id="RHEA:21096"/>
        <dbReference type="ChEBI" id="CHEBI:15377"/>
        <dbReference type="ChEBI" id="CHEBI:16630"/>
        <dbReference type="ChEBI" id="CHEBI:32364"/>
        <dbReference type="EC" id="4.2.1.10"/>
    </reaction>
</comment>
<evidence type="ECO:0000256" key="3">
    <source>
        <dbReference type="ARBA" id="ARBA00023270"/>
    </source>
</evidence>
<evidence type="ECO:0000313" key="6">
    <source>
        <dbReference type="Proteomes" id="UP001218895"/>
    </source>
</evidence>
<keyword evidence="3 4" id="KW-0704">Schiff base</keyword>
<dbReference type="GeneID" id="79949748"/>
<keyword evidence="2 4" id="KW-0456">Lyase</keyword>
<comment type="pathway">
    <text evidence="4">Metabolic intermediate biosynthesis; chorismate biosynthesis; chorismate from D-erythrose 4-phosphate and phosphoenolpyruvate: step 3/7.</text>
</comment>
<evidence type="ECO:0000256" key="1">
    <source>
        <dbReference type="ARBA" id="ARBA00001864"/>
    </source>
</evidence>
<dbReference type="GO" id="GO:0046279">
    <property type="term" value="P:3,4-dihydroxybenzoate biosynthetic process"/>
    <property type="evidence" value="ECO:0007669"/>
    <property type="project" value="UniProtKB-ARBA"/>
</dbReference>
<reference evidence="5" key="1">
    <citation type="submission" date="2022-01" db="EMBL/GenBank/DDBJ databases">
        <title>Complete genome of Methanomicrobium antiquum DSM 21220.</title>
        <authorList>
            <person name="Chen S.-C."/>
            <person name="You Y.-T."/>
            <person name="Zhou Y.-Z."/>
            <person name="Lai M.-C."/>
        </authorList>
    </citation>
    <scope>NUCLEOTIDE SEQUENCE</scope>
    <source>
        <strain evidence="5">DSM 21220</strain>
    </source>
</reference>
<dbReference type="RefSeq" id="WP_278100602.1">
    <property type="nucleotide sequence ID" value="NZ_CP091092.1"/>
</dbReference>
<proteinExistence type="inferred from homology"/>